<feature type="transmembrane region" description="Helical" evidence="14">
    <location>
        <begin position="250"/>
        <end position="270"/>
    </location>
</feature>
<name>A0A7R9QPM5_9ACAR</name>
<evidence type="ECO:0000256" key="3">
    <source>
        <dbReference type="ARBA" id="ARBA00022475"/>
    </source>
</evidence>
<dbReference type="InterPro" id="IPR003131">
    <property type="entry name" value="T1-type_BTB"/>
</dbReference>
<proteinExistence type="predicted"/>
<keyword evidence="5 14" id="KW-0812">Transmembrane</keyword>
<evidence type="ECO:0000256" key="5">
    <source>
        <dbReference type="ARBA" id="ARBA00022692"/>
    </source>
</evidence>
<dbReference type="FunFam" id="1.10.287.70:FF:000005">
    <property type="entry name" value="potassium voltage-gated channel subfamily G member 1"/>
    <property type="match status" value="1"/>
</dbReference>
<keyword evidence="6" id="KW-0631">Potassium channel</keyword>
<protein>
    <recommendedName>
        <fullName evidence="15">BTB domain-containing protein</fullName>
    </recommendedName>
</protein>
<dbReference type="SMART" id="SM00225">
    <property type="entry name" value="BTB"/>
    <property type="match status" value="1"/>
</dbReference>
<evidence type="ECO:0000256" key="14">
    <source>
        <dbReference type="SAM" id="Phobius"/>
    </source>
</evidence>
<feature type="transmembrane region" description="Helical" evidence="14">
    <location>
        <begin position="350"/>
        <end position="371"/>
    </location>
</feature>
<reference evidence="16" key="1">
    <citation type="submission" date="2020-11" db="EMBL/GenBank/DDBJ databases">
        <authorList>
            <person name="Tran Van P."/>
        </authorList>
    </citation>
    <scope>NUCLEOTIDE SEQUENCE</scope>
</reference>
<evidence type="ECO:0000256" key="7">
    <source>
        <dbReference type="ARBA" id="ARBA00022882"/>
    </source>
</evidence>
<dbReference type="InterPro" id="IPR000210">
    <property type="entry name" value="BTB/POZ_dom"/>
</dbReference>
<dbReference type="InterPro" id="IPR028325">
    <property type="entry name" value="VG_K_chnl"/>
</dbReference>
<evidence type="ECO:0000313" key="16">
    <source>
        <dbReference type="EMBL" id="CAD7651950.1"/>
    </source>
</evidence>
<dbReference type="Pfam" id="PF02214">
    <property type="entry name" value="BTB_2"/>
    <property type="match status" value="1"/>
</dbReference>
<dbReference type="Gene3D" id="3.30.710.10">
    <property type="entry name" value="Potassium Channel Kv1.1, Chain A"/>
    <property type="match status" value="1"/>
</dbReference>
<keyword evidence="4" id="KW-0633">Potassium transport</keyword>
<keyword evidence="8" id="KW-0630">Potassium</keyword>
<gene>
    <name evidence="16" type="ORF">ONB1V03_LOCUS8618</name>
</gene>
<dbReference type="Proteomes" id="UP000728032">
    <property type="component" value="Unassembled WGS sequence"/>
</dbReference>
<dbReference type="PANTHER" id="PTHR11537:SF254">
    <property type="entry name" value="POTASSIUM VOLTAGE-GATED CHANNEL PROTEIN SHAB"/>
    <property type="match status" value="1"/>
</dbReference>
<accession>A0A7R9QPM5</accession>
<keyword evidence="17" id="KW-1185">Reference proteome</keyword>
<evidence type="ECO:0000256" key="13">
    <source>
        <dbReference type="SAM" id="MobiDB-lite"/>
    </source>
</evidence>
<feature type="domain" description="BTB" evidence="15">
    <location>
        <begin position="53"/>
        <end position="160"/>
    </location>
</feature>
<feature type="non-terminal residue" evidence="16">
    <location>
        <position position="1"/>
    </location>
</feature>
<evidence type="ECO:0000256" key="10">
    <source>
        <dbReference type="ARBA" id="ARBA00023065"/>
    </source>
</evidence>
<feature type="region of interest" description="Disordered" evidence="13">
    <location>
        <begin position="1"/>
        <end position="29"/>
    </location>
</feature>
<keyword evidence="7" id="KW-0851">Voltage-gated channel</keyword>
<dbReference type="GO" id="GO:0001508">
    <property type="term" value="P:action potential"/>
    <property type="evidence" value="ECO:0007669"/>
    <property type="project" value="TreeGrafter"/>
</dbReference>
<comment type="subcellular location">
    <subcellularLocation>
        <location evidence="1">Cell membrane</location>
        <topology evidence="1">Multi-pass membrane protein</topology>
    </subcellularLocation>
</comment>
<evidence type="ECO:0000313" key="17">
    <source>
        <dbReference type="Proteomes" id="UP000728032"/>
    </source>
</evidence>
<dbReference type="EMBL" id="OC919833">
    <property type="protein sequence ID" value="CAD7651950.1"/>
    <property type="molecule type" value="Genomic_DNA"/>
</dbReference>
<keyword evidence="3" id="KW-1003">Cell membrane</keyword>
<dbReference type="Pfam" id="PF00520">
    <property type="entry name" value="Ion_trans"/>
    <property type="match status" value="1"/>
</dbReference>
<feature type="transmembrane region" description="Helical" evidence="14">
    <location>
        <begin position="411"/>
        <end position="436"/>
    </location>
</feature>
<dbReference type="InterPro" id="IPR003968">
    <property type="entry name" value="K_chnl_volt-dep_Kv"/>
</dbReference>
<dbReference type="InterPro" id="IPR003971">
    <property type="entry name" value="K_chnl_volt-dep_Kv5/Kv9"/>
</dbReference>
<evidence type="ECO:0000256" key="8">
    <source>
        <dbReference type="ARBA" id="ARBA00022958"/>
    </source>
</evidence>
<evidence type="ECO:0000256" key="6">
    <source>
        <dbReference type="ARBA" id="ARBA00022826"/>
    </source>
</evidence>
<dbReference type="Gene3D" id="1.20.120.350">
    <property type="entry name" value="Voltage-gated potassium channels. Chain C"/>
    <property type="match status" value="1"/>
</dbReference>
<dbReference type="Gene3D" id="1.10.287.70">
    <property type="match status" value="1"/>
</dbReference>
<keyword evidence="9 14" id="KW-1133">Transmembrane helix</keyword>
<dbReference type="InterPro" id="IPR027359">
    <property type="entry name" value="Volt_channel_dom_sf"/>
</dbReference>
<keyword evidence="10" id="KW-0406">Ion transport</keyword>
<evidence type="ECO:0000259" key="15">
    <source>
        <dbReference type="SMART" id="SM00225"/>
    </source>
</evidence>
<feature type="transmembrane region" description="Helical" evidence="14">
    <location>
        <begin position="282"/>
        <end position="300"/>
    </location>
</feature>
<sequence length="661" mass="74452">MLKHPIPELEFTAPMASPSPDPDSQTQLLQPSWQPRDYIPISSLAHNRCHDTSKAILNVGGVRHVVMWRSLERLRHTRLGRLRASKGVVSELCDDYNPTDNEYYFDRNNSTFEPILALYRTDSLHMPDGVCALAFRNELNYWGVNEAMIAVCCQHRYYERKGRDEKLLEDIRSDEKDMDKHTGAGNRLLVYQKKLHKILEIPNSSLAARVFTVLSILFTLMSIMAVTLMTVDGLRDVDTFANHTVNNMKLVILEGVCVAWFTLEYGLRLIAAPHKYRFLKGALNGIDLAAIVAYLAVLFASAGDTQWTSIAKILLIIRCVRILRVPSKLARHSQGLRVLGLTLTHSGRELGLLALSLAIAILIFSTLAYYAEKDVPNTRFTSIPTTFWWACITMTTVGYGDVVPVTEFGKAVAIVCSMCGVVVIALPIPIMVTKFAELHKNQLRRERAIERRGQVVFNDTAIDELYNKIEFLGTGKTLPDTPETIASFYQYINGSASREHSDLWHLTRDWFVELKSGFKSMYTNTMLWTPSVALGHFCTINTTTAVSVAKGYNSRLPISHLIKDAAIAKIHLDLTLSGFDWLICWNWCICYTVLVHFPSWPTMSAQNCVNLSKYWVRRVHACPKRSALKFMCPQTPPTRTSVSQHLSPIGMKYTGLGGEGK</sequence>
<evidence type="ECO:0000256" key="11">
    <source>
        <dbReference type="ARBA" id="ARBA00023136"/>
    </source>
</evidence>
<dbReference type="PANTHER" id="PTHR11537">
    <property type="entry name" value="VOLTAGE-GATED POTASSIUM CHANNEL"/>
    <property type="match status" value="1"/>
</dbReference>
<keyword evidence="2" id="KW-0813">Transport</keyword>
<dbReference type="SUPFAM" id="SSF81324">
    <property type="entry name" value="Voltage-gated potassium channels"/>
    <property type="match status" value="1"/>
</dbReference>
<organism evidence="16">
    <name type="scientific">Oppiella nova</name>
    <dbReference type="NCBI Taxonomy" id="334625"/>
    <lineage>
        <taxon>Eukaryota</taxon>
        <taxon>Metazoa</taxon>
        <taxon>Ecdysozoa</taxon>
        <taxon>Arthropoda</taxon>
        <taxon>Chelicerata</taxon>
        <taxon>Arachnida</taxon>
        <taxon>Acari</taxon>
        <taxon>Acariformes</taxon>
        <taxon>Sarcoptiformes</taxon>
        <taxon>Oribatida</taxon>
        <taxon>Brachypylina</taxon>
        <taxon>Oppioidea</taxon>
        <taxon>Oppiidae</taxon>
        <taxon>Oppiella</taxon>
    </lineage>
</organism>
<dbReference type="OrthoDB" id="296522at2759"/>
<evidence type="ECO:0000256" key="4">
    <source>
        <dbReference type="ARBA" id="ARBA00022538"/>
    </source>
</evidence>
<feature type="transmembrane region" description="Helical" evidence="14">
    <location>
        <begin position="206"/>
        <end position="230"/>
    </location>
</feature>
<dbReference type="AlphaFoldDB" id="A0A7R9QPM5"/>
<dbReference type="PRINTS" id="PR00169">
    <property type="entry name" value="KCHANNEL"/>
</dbReference>
<dbReference type="SUPFAM" id="SSF54695">
    <property type="entry name" value="POZ domain"/>
    <property type="match status" value="1"/>
</dbReference>
<dbReference type="GO" id="GO:0008076">
    <property type="term" value="C:voltage-gated potassium channel complex"/>
    <property type="evidence" value="ECO:0007669"/>
    <property type="project" value="InterPro"/>
</dbReference>
<dbReference type="GO" id="GO:0005251">
    <property type="term" value="F:delayed rectifier potassium channel activity"/>
    <property type="evidence" value="ECO:0007669"/>
    <property type="project" value="TreeGrafter"/>
</dbReference>
<dbReference type="PRINTS" id="PR01491">
    <property type="entry name" value="KVCHANNEL"/>
</dbReference>
<evidence type="ECO:0000256" key="12">
    <source>
        <dbReference type="ARBA" id="ARBA00023303"/>
    </source>
</evidence>
<evidence type="ECO:0000256" key="9">
    <source>
        <dbReference type="ARBA" id="ARBA00022989"/>
    </source>
</evidence>
<dbReference type="EMBL" id="CAJPVJ010005008">
    <property type="protein sequence ID" value="CAG2169134.1"/>
    <property type="molecule type" value="Genomic_DNA"/>
</dbReference>
<keyword evidence="11 14" id="KW-0472">Membrane</keyword>
<dbReference type="GO" id="GO:0051260">
    <property type="term" value="P:protein homooligomerization"/>
    <property type="evidence" value="ECO:0007669"/>
    <property type="project" value="InterPro"/>
</dbReference>
<dbReference type="InterPro" id="IPR011333">
    <property type="entry name" value="SKP1/BTB/POZ_sf"/>
</dbReference>
<dbReference type="PRINTS" id="PR01494">
    <property type="entry name" value="KV9CHANNEL"/>
</dbReference>
<dbReference type="InterPro" id="IPR005821">
    <property type="entry name" value="Ion_trans_dom"/>
</dbReference>
<evidence type="ECO:0000256" key="2">
    <source>
        <dbReference type="ARBA" id="ARBA00022448"/>
    </source>
</evidence>
<keyword evidence="12" id="KW-0407">Ion channel</keyword>
<evidence type="ECO:0000256" key="1">
    <source>
        <dbReference type="ARBA" id="ARBA00004651"/>
    </source>
</evidence>